<evidence type="ECO:0000256" key="6">
    <source>
        <dbReference type="ARBA" id="ARBA00022741"/>
    </source>
</evidence>
<dbReference type="EMBL" id="LNQE01000257">
    <property type="protein sequence ID" value="KUG28131.1"/>
    <property type="molecule type" value="Genomic_DNA"/>
</dbReference>
<gene>
    <name evidence="10" type="ORF">ASZ90_002027</name>
</gene>
<keyword evidence="7 10" id="KW-0418">Kinase</keyword>
<evidence type="ECO:0000256" key="4">
    <source>
        <dbReference type="ARBA" id="ARBA00022605"/>
    </source>
</evidence>
<dbReference type="InterPro" id="IPR041727">
    <property type="entry name" value="NAGK-C"/>
</dbReference>
<sequence length="302" mass="32253">MISEGEHDKARLLLEALPYIRDFYGKTIVIKYGGHAMVDEDLKRAFALNVILLKYVGINPVIVHGGGPQIGKMLDQLGIACQFRQGLRITDTATMDVVEMVLAGKINKQIVSLINRHGGMSVGLSGKDGNLIQARKLEMVLERKDAPPEIIDLGKVGEVTGINATLINTLKSQGFIPVIAPVGVDEDGETYNINADAVAGAVAVALSAKRLVLLTDVAGVLDAGGSLLSSLDLREASVAIEEGTVKGGMIPKMKCCMEAVDGGVEKAHVIDGRVENSIILELFTTSGIGTEIVHRKKREHRV</sequence>
<dbReference type="GO" id="GO:0003991">
    <property type="term" value="F:acetylglutamate kinase activity"/>
    <property type="evidence" value="ECO:0007669"/>
    <property type="project" value="UniProtKB-EC"/>
</dbReference>
<keyword evidence="3" id="KW-0055">Arginine biosynthesis</keyword>
<dbReference type="AlphaFoldDB" id="A0A0W8G6J0"/>
<comment type="pathway">
    <text evidence="1">Amino-acid biosynthesis; L-arginine biosynthesis; N(2)-acetyl-L-ornithine from L-glutamate: step 2/4.</text>
</comment>
<dbReference type="GO" id="GO:0005524">
    <property type="term" value="F:ATP binding"/>
    <property type="evidence" value="ECO:0007669"/>
    <property type="project" value="UniProtKB-KW"/>
</dbReference>
<evidence type="ECO:0000256" key="3">
    <source>
        <dbReference type="ARBA" id="ARBA00022571"/>
    </source>
</evidence>
<evidence type="ECO:0000256" key="2">
    <source>
        <dbReference type="ARBA" id="ARBA00013065"/>
    </source>
</evidence>
<feature type="domain" description="Aspartate/glutamate/uridylate kinase" evidence="9">
    <location>
        <begin position="26"/>
        <end position="271"/>
    </location>
</feature>
<dbReference type="InterPro" id="IPR004662">
    <property type="entry name" value="AcgluKinase_fam"/>
</dbReference>
<dbReference type="PANTHER" id="PTHR23342:SF0">
    <property type="entry name" value="N-ACETYLGLUTAMATE SYNTHASE, MITOCHONDRIAL"/>
    <property type="match status" value="1"/>
</dbReference>
<dbReference type="PANTHER" id="PTHR23342">
    <property type="entry name" value="N-ACETYLGLUTAMATE SYNTHASE"/>
    <property type="match status" value="1"/>
</dbReference>
<dbReference type="Gene3D" id="3.40.1160.10">
    <property type="entry name" value="Acetylglutamate kinase-like"/>
    <property type="match status" value="1"/>
</dbReference>
<dbReference type="CDD" id="cd04250">
    <property type="entry name" value="AAK_NAGK-C"/>
    <property type="match status" value="1"/>
</dbReference>
<dbReference type="NCBIfam" id="TIGR00761">
    <property type="entry name" value="argB"/>
    <property type="match status" value="1"/>
</dbReference>
<keyword evidence="5 10" id="KW-0808">Transferase</keyword>
<protein>
    <recommendedName>
        <fullName evidence="2">acetylglutamate kinase</fullName>
        <ecNumber evidence="2">2.7.2.8</ecNumber>
    </recommendedName>
</protein>
<dbReference type="EC" id="2.7.2.8" evidence="2"/>
<dbReference type="InterPro" id="IPR001057">
    <property type="entry name" value="Glu/AcGlu_kinase"/>
</dbReference>
<keyword evidence="6" id="KW-0547">Nucleotide-binding</keyword>
<dbReference type="GO" id="GO:0005737">
    <property type="term" value="C:cytoplasm"/>
    <property type="evidence" value="ECO:0007669"/>
    <property type="project" value="InterPro"/>
</dbReference>
<dbReference type="GO" id="GO:0006526">
    <property type="term" value="P:L-arginine biosynthetic process"/>
    <property type="evidence" value="ECO:0007669"/>
    <property type="project" value="UniProtKB-KW"/>
</dbReference>
<dbReference type="PRINTS" id="PR00474">
    <property type="entry name" value="GLU5KINASE"/>
</dbReference>
<name>A0A0W8G6J0_9ZZZZ</name>
<proteinExistence type="inferred from homology"/>
<accession>A0A0W8G6J0</accession>
<evidence type="ECO:0000256" key="7">
    <source>
        <dbReference type="ARBA" id="ARBA00022777"/>
    </source>
</evidence>
<evidence type="ECO:0000256" key="1">
    <source>
        <dbReference type="ARBA" id="ARBA00004828"/>
    </source>
</evidence>
<keyword evidence="4" id="KW-0028">Amino-acid biosynthesis</keyword>
<dbReference type="HAMAP" id="MF_00082">
    <property type="entry name" value="ArgB"/>
    <property type="match status" value="1"/>
</dbReference>
<evidence type="ECO:0000256" key="5">
    <source>
        <dbReference type="ARBA" id="ARBA00022679"/>
    </source>
</evidence>
<dbReference type="InterPro" id="IPR001048">
    <property type="entry name" value="Asp/Glu/Uridylate_kinase"/>
</dbReference>
<keyword evidence="8" id="KW-0067">ATP-binding</keyword>
<dbReference type="PIRSF" id="PIRSF000728">
    <property type="entry name" value="NAGK"/>
    <property type="match status" value="1"/>
</dbReference>
<evidence type="ECO:0000259" key="9">
    <source>
        <dbReference type="Pfam" id="PF00696"/>
    </source>
</evidence>
<dbReference type="Pfam" id="PF00696">
    <property type="entry name" value="AA_kinase"/>
    <property type="match status" value="1"/>
</dbReference>
<reference evidence="10" key="1">
    <citation type="journal article" date="2015" name="Proc. Natl. Acad. Sci. U.S.A.">
        <title>Networks of energetic and metabolic interactions define dynamics in microbial communities.</title>
        <authorList>
            <person name="Embree M."/>
            <person name="Liu J.K."/>
            <person name="Al-Bassam M.M."/>
            <person name="Zengler K."/>
        </authorList>
    </citation>
    <scope>NUCLEOTIDE SEQUENCE</scope>
</reference>
<dbReference type="InterPro" id="IPR037528">
    <property type="entry name" value="ArgB"/>
</dbReference>
<dbReference type="FunFam" id="3.40.1160.10:FF:000004">
    <property type="entry name" value="Acetylglutamate kinase"/>
    <property type="match status" value="1"/>
</dbReference>
<dbReference type="InterPro" id="IPR036393">
    <property type="entry name" value="AceGlu_kinase-like_sf"/>
</dbReference>
<evidence type="ECO:0000256" key="8">
    <source>
        <dbReference type="ARBA" id="ARBA00022840"/>
    </source>
</evidence>
<evidence type="ECO:0000313" key="10">
    <source>
        <dbReference type="EMBL" id="KUG28131.1"/>
    </source>
</evidence>
<dbReference type="SUPFAM" id="SSF53633">
    <property type="entry name" value="Carbamate kinase-like"/>
    <property type="match status" value="1"/>
</dbReference>
<comment type="caution">
    <text evidence="10">The sequence shown here is derived from an EMBL/GenBank/DDBJ whole genome shotgun (WGS) entry which is preliminary data.</text>
</comment>
<organism evidence="10">
    <name type="scientific">hydrocarbon metagenome</name>
    <dbReference type="NCBI Taxonomy" id="938273"/>
    <lineage>
        <taxon>unclassified sequences</taxon>
        <taxon>metagenomes</taxon>
        <taxon>ecological metagenomes</taxon>
    </lineage>
</organism>